<accession>A0ABN8ZQI9</accession>
<gene>
    <name evidence="2" type="ORF">MRATA1EN1_LOCUS23443</name>
</gene>
<feature type="region of interest" description="Disordered" evidence="1">
    <location>
        <begin position="1"/>
        <end position="61"/>
    </location>
</feature>
<name>A0ABN8ZQI9_RANTA</name>
<keyword evidence="3" id="KW-1185">Reference proteome</keyword>
<dbReference type="Proteomes" id="UP001176941">
    <property type="component" value="Chromosome 4"/>
</dbReference>
<evidence type="ECO:0000313" key="3">
    <source>
        <dbReference type="Proteomes" id="UP001176941"/>
    </source>
</evidence>
<feature type="compositionally biased region" description="Basic residues" evidence="1">
    <location>
        <begin position="45"/>
        <end position="57"/>
    </location>
</feature>
<dbReference type="EMBL" id="OX459940">
    <property type="protein sequence ID" value="CAI9174481.1"/>
    <property type="molecule type" value="Genomic_DNA"/>
</dbReference>
<evidence type="ECO:0000313" key="2">
    <source>
        <dbReference type="EMBL" id="CAI9174481.1"/>
    </source>
</evidence>
<sequence length="113" mass="11929">MGYPDCVLDLPGSDTREGRGIRHFAGEGGGRERRSARRGGGGAAPHRRKQKGGRKRASATPPFEKVAILKKADTGFPDPCGKCPGVERATRALPALPLAAPALRSRLRGCASR</sequence>
<protein>
    <submittedName>
        <fullName evidence="2">Uncharacterized protein</fullName>
    </submittedName>
</protein>
<organism evidence="2 3">
    <name type="scientific">Rangifer tarandus platyrhynchus</name>
    <name type="common">Svalbard reindeer</name>
    <dbReference type="NCBI Taxonomy" id="3082113"/>
    <lineage>
        <taxon>Eukaryota</taxon>
        <taxon>Metazoa</taxon>
        <taxon>Chordata</taxon>
        <taxon>Craniata</taxon>
        <taxon>Vertebrata</taxon>
        <taxon>Euteleostomi</taxon>
        <taxon>Mammalia</taxon>
        <taxon>Eutheria</taxon>
        <taxon>Laurasiatheria</taxon>
        <taxon>Artiodactyla</taxon>
        <taxon>Ruminantia</taxon>
        <taxon>Pecora</taxon>
        <taxon>Cervidae</taxon>
        <taxon>Odocoileinae</taxon>
        <taxon>Rangifer</taxon>
    </lineage>
</organism>
<evidence type="ECO:0000256" key="1">
    <source>
        <dbReference type="SAM" id="MobiDB-lite"/>
    </source>
</evidence>
<reference evidence="2" key="1">
    <citation type="submission" date="2023-04" db="EMBL/GenBank/DDBJ databases">
        <authorList>
            <consortium name="ELIXIR-Norway"/>
        </authorList>
    </citation>
    <scope>NUCLEOTIDE SEQUENCE [LARGE SCALE GENOMIC DNA]</scope>
</reference>
<proteinExistence type="predicted"/>